<feature type="transmembrane region" description="Helical" evidence="2">
    <location>
        <begin position="294"/>
        <end position="316"/>
    </location>
</feature>
<gene>
    <name evidence="3" type="ORF">FPZ11_09835</name>
</gene>
<evidence type="ECO:0000256" key="2">
    <source>
        <dbReference type="SAM" id="Phobius"/>
    </source>
</evidence>
<feature type="transmembrane region" description="Helical" evidence="2">
    <location>
        <begin position="189"/>
        <end position="207"/>
    </location>
</feature>
<protein>
    <submittedName>
        <fullName evidence="3">Uncharacterized protein</fullName>
    </submittedName>
</protein>
<feature type="compositionally biased region" description="Low complexity" evidence="1">
    <location>
        <begin position="76"/>
        <end position="99"/>
    </location>
</feature>
<organism evidence="3 4">
    <name type="scientific">Humibacter ginsenosidimutans</name>
    <dbReference type="NCBI Taxonomy" id="2599293"/>
    <lineage>
        <taxon>Bacteria</taxon>
        <taxon>Bacillati</taxon>
        <taxon>Actinomycetota</taxon>
        <taxon>Actinomycetes</taxon>
        <taxon>Micrococcales</taxon>
        <taxon>Microbacteriaceae</taxon>
        <taxon>Humibacter</taxon>
    </lineage>
</organism>
<keyword evidence="2" id="KW-0812">Transmembrane</keyword>
<feature type="transmembrane region" description="Helical" evidence="2">
    <location>
        <begin position="213"/>
        <end position="235"/>
    </location>
</feature>
<dbReference type="InterPro" id="IPR047928">
    <property type="entry name" value="Perm_prefix_1"/>
</dbReference>
<feature type="transmembrane region" description="Helical" evidence="2">
    <location>
        <begin position="121"/>
        <end position="143"/>
    </location>
</feature>
<dbReference type="AlphaFoldDB" id="A0A5B8M4U9"/>
<dbReference type="OrthoDB" id="3377884at2"/>
<accession>A0A5B8M4U9</accession>
<dbReference type="NCBIfam" id="NF038403">
    <property type="entry name" value="perm_prefix_1"/>
    <property type="match status" value="1"/>
</dbReference>
<proteinExistence type="predicted"/>
<feature type="region of interest" description="Disordered" evidence="1">
    <location>
        <begin position="67"/>
        <end position="99"/>
    </location>
</feature>
<keyword evidence="2" id="KW-1133">Transmembrane helix</keyword>
<evidence type="ECO:0000313" key="4">
    <source>
        <dbReference type="Proteomes" id="UP000320216"/>
    </source>
</evidence>
<sequence length="324" mass="33946">MNPDIHRLLDEAFAGVEMTPEAQDLKEEVRANLVARADDLEASGVAPGEAARRAIAELGDVRELLDDPDDLADVTGPGSAAGASGSAGRGDPARSGAGRTASPYGYAALALRNRVRPKPGFVVRVVVWAVMIVAGVTVATLGATGVLPLVAGPIILALGVASTGLGLLVSDSLQQETTTNHPMPQYRAAGYGAASLLALFGLGFAGLVGLQALPIWCVVFAALGVIASIILYAFLGASQTNRHKAWTRVARDTMPPNRFDEHPEVAARFGIYSAVIWIVTFVIIAVLVFTVGWWWAPVAFVGGLAAMLLLLARMLFGHSDDSER</sequence>
<evidence type="ECO:0000313" key="3">
    <source>
        <dbReference type="EMBL" id="QDZ15029.1"/>
    </source>
</evidence>
<reference evidence="3 4" key="1">
    <citation type="submission" date="2019-07" db="EMBL/GenBank/DDBJ databases">
        <title>Full genome sequence of Humibacter sp. WJ7-1.</title>
        <authorList>
            <person name="Im W.-T."/>
        </authorList>
    </citation>
    <scope>NUCLEOTIDE SEQUENCE [LARGE SCALE GENOMIC DNA]</scope>
    <source>
        <strain evidence="3 4">WJ7-1</strain>
    </source>
</reference>
<dbReference type="Proteomes" id="UP000320216">
    <property type="component" value="Chromosome"/>
</dbReference>
<keyword evidence="2" id="KW-0472">Membrane</keyword>
<keyword evidence="4" id="KW-1185">Reference proteome</keyword>
<feature type="transmembrane region" description="Helical" evidence="2">
    <location>
        <begin position="269"/>
        <end position="288"/>
    </location>
</feature>
<name>A0A5B8M4U9_9MICO</name>
<dbReference type="RefSeq" id="WP_146320475.1">
    <property type="nucleotide sequence ID" value="NZ_CP042305.1"/>
</dbReference>
<dbReference type="EMBL" id="CP042305">
    <property type="protein sequence ID" value="QDZ15029.1"/>
    <property type="molecule type" value="Genomic_DNA"/>
</dbReference>
<evidence type="ECO:0000256" key="1">
    <source>
        <dbReference type="SAM" id="MobiDB-lite"/>
    </source>
</evidence>
<dbReference type="KEGG" id="huw:FPZ11_09835"/>
<feature type="transmembrane region" description="Helical" evidence="2">
    <location>
        <begin position="149"/>
        <end position="169"/>
    </location>
</feature>